<feature type="transmembrane region" description="Helical" evidence="7">
    <location>
        <begin position="79"/>
        <end position="97"/>
    </location>
</feature>
<feature type="transmembrane region" description="Helical" evidence="7">
    <location>
        <begin position="109"/>
        <end position="139"/>
    </location>
</feature>
<evidence type="ECO:0000256" key="4">
    <source>
        <dbReference type="ARBA" id="ARBA00022692"/>
    </source>
</evidence>
<evidence type="ECO:0000256" key="2">
    <source>
        <dbReference type="ARBA" id="ARBA00009298"/>
    </source>
</evidence>
<dbReference type="PANTHER" id="PTHR33778">
    <property type="entry name" value="PROTEIN MGTC"/>
    <property type="match status" value="1"/>
</dbReference>
<dbReference type="RefSeq" id="WP_086998991.1">
    <property type="nucleotide sequence ID" value="NZ_FUHW01000034.1"/>
</dbReference>
<evidence type="ECO:0000259" key="8">
    <source>
        <dbReference type="Pfam" id="PF02308"/>
    </source>
</evidence>
<feature type="transmembrane region" description="Helical" evidence="7">
    <location>
        <begin position="7"/>
        <end position="28"/>
    </location>
</feature>
<proteinExistence type="inferred from homology"/>
<name>A0A1R4GE28_9MICC</name>
<dbReference type="InterPro" id="IPR049177">
    <property type="entry name" value="MgtC_SapB_SrpB_YhiD_N"/>
</dbReference>
<keyword evidence="3" id="KW-1003">Cell membrane</keyword>
<reference evidence="9 10" key="1">
    <citation type="submission" date="2017-02" db="EMBL/GenBank/DDBJ databases">
        <authorList>
            <person name="Peterson S.W."/>
        </authorList>
    </citation>
    <scope>NUCLEOTIDE SEQUENCE [LARGE SCALE GENOMIC DNA]</scope>
    <source>
        <strain evidence="9 10">B Ar 00.02</strain>
    </source>
</reference>
<comment type="similarity">
    <text evidence="2">Belongs to the MgtC/SapB family.</text>
</comment>
<evidence type="ECO:0000256" key="6">
    <source>
        <dbReference type="ARBA" id="ARBA00023136"/>
    </source>
</evidence>
<dbReference type="InterPro" id="IPR003416">
    <property type="entry name" value="MgtC/SapB/SrpB/YhiD_fam"/>
</dbReference>
<evidence type="ECO:0000256" key="5">
    <source>
        <dbReference type="ARBA" id="ARBA00022989"/>
    </source>
</evidence>
<dbReference type="Proteomes" id="UP000195913">
    <property type="component" value="Unassembled WGS sequence"/>
</dbReference>
<keyword evidence="6 7" id="KW-0472">Membrane</keyword>
<dbReference type="Pfam" id="PF02308">
    <property type="entry name" value="MgtC"/>
    <property type="match status" value="1"/>
</dbReference>
<keyword evidence="10" id="KW-1185">Reference proteome</keyword>
<sequence>MILSGETTWWQMLLCLSVALVLSTAIGFERQLKAKSAGMRTHTLVGVGAALFTIVSKYGFSDVIAPAVQEHINLDPSRVAAQIVSGIGFIGAGLVFVRRNKVRGLTTAASVWLTAAIGTASGAGLIIPAVFVVFAHYVVAYTYPWIVRRTSLGNRTEHGLRVSYVDGTGALRAILQACTTQGFQIQGFSTEREDAGSSGTMSRLMKGPEQQSTAGEVGVELEIEGTGALNELVHRLSELANVTGVTVEDQAE</sequence>
<evidence type="ECO:0000313" key="9">
    <source>
        <dbReference type="EMBL" id="SJM66451.1"/>
    </source>
</evidence>
<dbReference type="PANTHER" id="PTHR33778:SF1">
    <property type="entry name" value="MAGNESIUM TRANSPORTER YHID-RELATED"/>
    <property type="match status" value="1"/>
</dbReference>
<dbReference type="AlphaFoldDB" id="A0A1R4GE28"/>
<feature type="domain" description="MgtC/SapB/SrpB/YhiD N-terminal" evidence="8">
    <location>
        <begin position="16"/>
        <end position="147"/>
    </location>
</feature>
<evidence type="ECO:0000256" key="1">
    <source>
        <dbReference type="ARBA" id="ARBA00004651"/>
    </source>
</evidence>
<evidence type="ECO:0000256" key="3">
    <source>
        <dbReference type="ARBA" id="ARBA00022475"/>
    </source>
</evidence>
<dbReference type="GO" id="GO:0005886">
    <property type="term" value="C:plasma membrane"/>
    <property type="evidence" value="ECO:0007669"/>
    <property type="project" value="UniProtKB-SubCell"/>
</dbReference>
<accession>A0A1R4GE28</accession>
<comment type="subcellular location">
    <subcellularLocation>
        <location evidence="1">Cell membrane</location>
        <topology evidence="1">Multi-pass membrane protein</topology>
    </subcellularLocation>
</comment>
<evidence type="ECO:0000256" key="7">
    <source>
        <dbReference type="SAM" id="Phobius"/>
    </source>
</evidence>
<organism evidence="9 10">
    <name type="scientific">Arthrobacter rhombi</name>
    <dbReference type="NCBI Taxonomy" id="71253"/>
    <lineage>
        <taxon>Bacteria</taxon>
        <taxon>Bacillati</taxon>
        <taxon>Actinomycetota</taxon>
        <taxon>Actinomycetes</taxon>
        <taxon>Micrococcales</taxon>
        <taxon>Micrococcaceae</taxon>
        <taxon>Arthrobacter</taxon>
    </lineage>
</organism>
<dbReference type="PRINTS" id="PR01837">
    <property type="entry name" value="MGTCSAPBPROT"/>
</dbReference>
<dbReference type="EMBL" id="FUHW01000034">
    <property type="protein sequence ID" value="SJM66451.1"/>
    <property type="molecule type" value="Genomic_DNA"/>
</dbReference>
<keyword evidence="4 7" id="KW-0812">Transmembrane</keyword>
<keyword evidence="5 7" id="KW-1133">Transmembrane helix</keyword>
<feature type="transmembrane region" description="Helical" evidence="7">
    <location>
        <begin position="40"/>
        <end position="59"/>
    </location>
</feature>
<gene>
    <name evidence="9" type="ORF">FM101_09850</name>
</gene>
<protein>
    <submittedName>
        <fullName evidence="9">Mg(2+) transport ATPase protein C</fullName>
    </submittedName>
</protein>
<evidence type="ECO:0000313" key="10">
    <source>
        <dbReference type="Proteomes" id="UP000195913"/>
    </source>
</evidence>